<dbReference type="InterPro" id="IPR020846">
    <property type="entry name" value="MFS_dom"/>
</dbReference>
<feature type="transmembrane region" description="Helical" evidence="7">
    <location>
        <begin position="290"/>
        <end position="314"/>
    </location>
</feature>
<dbReference type="InterPro" id="IPR011701">
    <property type="entry name" value="MFS"/>
</dbReference>
<dbReference type="PROSITE" id="PS50850">
    <property type="entry name" value="MFS"/>
    <property type="match status" value="1"/>
</dbReference>
<feature type="transmembrane region" description="Helical" evidence="7">
    <location>
        <begin position="187"/>
        <end position="207"/>
    </location>
</feature>
<dbReference type="PRINTS" id="PR01036">
    <property type="entry name" value="TCRTETB"/>
</dbReference>
<evidence type="ECO:0000256" key="3">
    <source>
        <dbReference type="ARBA" id="ARBA00022692"/>
    </source>
</evidence>
<evidence type="ECO:0000259" key="8">
    <source>
        <dbReference type="PROSITE" id="PS50850"/>
    </source>
</evidence>
<dbReference type="PANTHER" id="PTHR23501:SF187">
    <property type="entry name" value="MAJOR FACILITATOR SUPERFAMILY (MFS) PROFILE DOMAIN-CONTAINING PROTEIN"/>
    <property type="match status" value="1"/>
</dbReference>
<evidence type="ECO:0000256" key="1">
    <source>
        <dbReference type="ARBA" id="ARBA00004141"/>
    </source>
</evidence>
<feature type="transmembrane region" description="Helical" evidence="7">
    <location>
        <begin position="99"/>
        <end position="117"/>
    </location>
</feature>
<dbReference type="PANTHER" id="PTHR23501">
    <property type="entry name" value="MAJOR FACILITATOR SUPERFAMILY"/>
    <property type="match status" value="1"/>
</dbReference>
<proteinExistence type="predicted"/>
<evidence type="ECO:0000256" key="2">
    <source>
        <dbReference type="ARBA" id="ARBA00022448"/>
    </source>
</evidence>
<feature type="transmembrane region" description="Helical" evidence="7">
    <location>
        <begin position="68"/>
        <end position="87"/>
    </location>
</feature>
<keyword evidence="5 7" id="KW-0472">Membrane</keyword>
<keyword evidence="9" id="KW-0808">Transferase</keyword>
<dbReference type="Gene3D" id="1.20.1250.20">
    <property type="entry name" value="MFS general substrate transporter like domains"/>
    <property type="match status" value="1"/>
</dbReference>
<evidence type="ECO:0000256" key="6">
    <source>
        <dbReference type="ARBA" id="ARBA00023180"/>
    </source>
</evidence>
<accession>M7U1Y2</accession>
<organism evidence="9 10">
    <name type="scientific">Botryotinia fuckeliana (strain BcDW1)</name>
    <name type="common">Noble rot fungus</name>
    <name type="synonym">Botrytis cinerea</name>
    <dbReference type="NCBI Taxonomy" id="1290391"/>
    <lineage>
        <taxon>Eukaryota</taxon>
        <taxon>Fungi</taxon>
        <taxon>Dikarya</taxon>
        <taxon>Ascomycota</taxon>
        <taxon>Pezizomycotina</taxon>
        <taxon>Leotiomycetes</taxon>
        <taxon>Helotiales</taxon>
        <taxon>Sclerotiniaceae</taxon>
        <taxon>Botrytis</taxon>
    </lineage>
</organism>
<feature type="transmembrane region" description="Helical" evidence="7">
    <location>
        <begin position="29"/>
        <end position="56"/>
    </location>
</feature>
<feature type="domain" description="Major facilitator superfamily (MFS) profile" evidence="8">
    <location>
        <begin position="34"/>
        <end position="517"/>
    </location>
</feature>
<dbReference type="GO" id="GO:0005886">
    <property type="term" value="C:plasma membrane"/>
    <property type="evidence" value="ECO:0007669"/>
    <property type="project" value="TreeGrafter"/>
</dbReference>
<dbReference type="SUPFAM" id="SSF103473">
    <property type="entry name" value="MFS general substrate transporter"/>
    <property type="match status" value="1"/>
</dbReference>
<keyword evidence="6" id="KW-0325">Glycoprotein</keyword>
<dbReference type="InterPro" id="IPR036259">
    <property type="entry name" value="MFS_trans_sf"/>
</dbReference>
<keyword evidence="3 7" id="KW-0812">Transmembrane</keyword>
<feature type="transmembrane region" description="Helical" evidence="7">
    <location>
        <begin position="227"/>
        <end position="246"/>
    </location>
</feature>
<dbReference type="Proteomes" id="UP000012045">
    <property type="component" value="Unassembled WGS sequence"/>
</dbReference>
<feature type="transmembrane region" description="Helical" evidence="7">
    <location>
        <begin position="123"/>
        <end position="145"/>
    </location>
</feature>
<feature type="transmembrane region" description="Helical" evidence="7">
    <location>
        <begin position="252"/>
        <end position="269"/>
    </location>
</feature>
<evidence type="ECO:0000256" key="5">
    <source>
        <dbReference type="ARBA" id="ARBA00023136"/>
    </source>
</evidence>
<dbReference type="HOGENOM" id="CLU_000960_22_0_1"/>
<protein>
    <submittedName>
        <fullName evidence="9">Putative macrolide phosphotransferase protein</fullName>
    </submittedName>
</protein>
<feature type="transmembrane region" description="Helical" evidence="7">
    <location>
        <begin position="381"/>
        <end position="402"/>
    </location>
</feature>
<comment type="subcellular location">
    <subcellularLocation>
        <location evidence="1">Membrane</location>
        <topology evidence="1">Multi-pass membrane protein</topology>
    </subcellularLocation>
</comment>
<dbReference type="GO" id="GO:0022857">
    <property type="term" value="F:transmembrane transporter activity"/>
    <property type="evidence" value="ECO:0007669"/>
    <property type="project" value="InterPro"/>
</dbReference>
<evidence type="ECO:0000313" key="10">
    <source>
        <dbReference type="Proteomes" id="UP000012045"/>
    </source>
</evidence>
<feature type="transmembrane region" description="Helical" evidence="7">
    <location>
        <begin position="494"/>
        <end position="513"/>
    </location>
</feature>
<dbReference type="Gene3D" id="1.20.1720.10">
    <property type="entry name" value="Multidrug resistance protein D"/>
    <property type="match status" value="1"/>
</dbReference>
<feature type="transmembrane region" description="Helical" evidence="7">
    <location>
        <begin position="157"/>
        <end position="175"/>
    </location>
</feature>
<name>M7U1Y2_BOTF1</name>
<feature type="transmembrane region" description="Helical" evidence="7">
    <location>
        <begin position="356"/>
        <end position="374"/>
    </location>
</feature>
<keyword evidence="4 7" id="KW-1133">Transmembrane helix</keyword>
<dbReference type="AlphaFoldDB" id="M7U1Y2"/>
<reference evidence="10" key="1">
    <citation type="journal article" date="2013" name="Genome Announc.">
        <title>Draft genome sequence of Botrytis cinerea BcDW1, inoculum for noble rot of grape berries.</title>
        <authorList>
            <person name="Blanco-Ulate B."/>
            <person name="Allen G."/>
            <person name="Powell A.L."/>
            <person name="Cantu D."/>
        </authorList>
    </citation>
    <scope>NUCLEOTIDE SEQUENCE [LARGE SCALE GENOMIC DNA]</scope>
    <source>
        <strain evidence="10">BcDW1</strain>
    </source>
</reference>
<evidence type="ECO:0000256" key="7">
    <source>
        <dbReference type="SAM" id="Phobius"/>
    </source>
</evidence>
<dbReference type="Pfam" id="PF07690">
    <property type="entry name" value="MFS_1"/>
    <property type="match status" value="1"/>
</dbReference>
<sequence>MVVQSSLTTKSEVAQSPTKLEETISPKGVCFWLIFLGICLAGFVSSTDATIIFVSIPTITKNLDGQENYIWFGNAYVFATTAVQPFFGQISNIFGRRHPMIFSVALFALGSGITGGANSSAMFIAVRLVQGVGAGGMIMPIDLIVCDLVPLPERTTYLGIVLGACAVGTLIRPVIGGAIVSRTSWKWGFWIKLPVCAVTLAIIVPFLRVSWKKSPAWRHSLARIDYLGNAIFIASITSILLGLIQGGVNYPWASWRTILPIALGWIVFVQQDYCVEPTMPLRPFAHRTSATVYFLDFMISILLEWCIFVLPLYFQSQLGTSPLKSGIDILPINEFMIHSAGIAGALLTKTGKYKPLHSVGFSLLAIATGLFSTMTSTSTKAAWVSFQILAAIGIGFPLTTQLPAIQAVLPESDTAISTSIYSFIRSLGFIWGARIPSIIFNSRINATLESIPDADVRAAFADEGAYAYANNVKELSGQPLHQTLNLYANALRTVWYAGLAFSLLGLLVVFFFGEACGYEETLNIEFGLEDISKQKSTTDHDINTA</sequence>
<gene>
    <name evidence="9" type="ORF">BcDW1_1393</name>
</gene>
<dbReference type="OrthoDB" id="10021397at2759"/>
<evidence type="ECO:0000256" key="4">
    <source>
        <dbReference type="ARBA" id="ARBA00022989"/>
    </source>
</evidence>
<dbReference type="GO" id="GO:0016740">
    <property type="term" value="F:transferase activity"/>
    <property type="evidence" value="ECO:0007669"/>
    <property type="project" value="UniProtKB-KW"/>
</dbReference>
<evidence type="ECO:0000313" key="9">
    <source>
        <dbReference type="EMBL" id="EMR89911.1"/>
    </source>
</evidence>
<keyword evidence="2" id="KW-0813">Transport</keyword>
<dbReference type="EMBL" id="KB707720">
    <property type="protein sequence ID" value="EMR89911.1"/>
    <property type="molecule type" value="Genomic_DNA"/>
</dbReference>